<dbReference type="Pfam" id="PF00106">
    <property type="entry name" value="adh_short"/>
    <property type="match status" value="1"/>
</dbReference>
<dbReference type="PANTHER" id="PTHR43544:SF12">
    <property type="entry name" value="NAD(P)-BINDING ROSSMANN-FOLD SUPERFAMILY PROTEIN"/>
    <property type="match status" value="1"/>
</dbReference>
<reference evidence="1 2" key="1">
    <citation type="submission" date="2020-08" db="EMBL/GenBank/DDBJ databases">
        <title>The genome sequence of Novosphingobium flavum 4Y4.</title>
        <authorList>
            <person name="Liu Y."/>
        </authorList>
    </citation>
    <scope>NUCLEOTIDE SEQUENCE [LARGE SCALE GENOMIC DNA]</scope>
    <source>
        <strain evidence="1 2">4Y4</strain>
    </source>
</reference>
<dbReference type="PANTHER" id="PTHR43544">
    <property type="entry name" value="SHORT-CHAIN DEHYDROGENASE/REDUCTASE"/>
    <property type="match status" value="1"/>
</dbReference>
<dbReference type="RefSeq" id="WP_185682273.1">
    <property type="nucleotide sequence ID" value="NZ_JACLAU010000003.1"/>
</dbReference>
<dbReference type="GO" id="GO:0016491">
    <property type="term" value="F:oxidoreductase activity"/>
    <property type="evidence" value="ECO:0007669"/>
    <property type="project" value="TreeGrafter"/>
</dbReference>
<dbReference type="InterPro" id="IPR051468">
    <property type="entry name" value="Fungal_SecMetab_SDRs"/>
</dbReference>
<gene>
    <name evidence="1" type="ORF">H7F49_03980</name>
</gene>
<keyword evidence="2" id="KW-1185">Reference proteome</keyword>
<organism evidence="1 2">
    <name type="scientific">Novosphingobium aerophilum</name>
    <dbReference type="NCBI Taxonomy" id="2839843"/>
    <lineage>
        <taxon>Bacteria</taxon>
        <taxon>Pseudomonadati</taxon>
        <taxon>Pseudomonadota</taxon>
        <taxon>Alphaproteobacteria</taxon>
        <taxon>Sphingomonadales</taxon>
        <taxon>Sphingomonadaceae</taxon>
        <taxon>Novosphingobium</taxon>
    </lineage>
</organism>
<evidence type="ECO:0000313" key="2">
    <source>
        <dbReference type="Proteomes" id="UP000520156"/>
    </source>
</evidence>
<dbReference type="AlphaFoldDB" id="A0A7X1F5N0"/>
<dbReference type="InterPro" id="IPR036291">
    <property type="entry name" value="NAD(P)-bd_dom_sf"/>
</dbReference>
<sequence length="251" mass="26124">MTTSTSLRRAAVFGASGGIGAALVQALISSNDIDKVYALSRSPAASPSIDHPAIDHPTVEPIAFDLTDEASIAAAVARIGSPIDLCVVATGVLTLPDGTGPEKSLRQIDPAAMAQAFALNTIGPALIAKHVLPLFPRDRRAVFAALSARVGSIGDNRLGGWHAYRASKAALNMLIRNFAIELSRTHRQAICVGLHPGTVDTGLSEPFQKGVPQDRLFTPAVSAAHLLRVIDGLAPADSGGCFAWDGARIEP</sequence>
<accession>A0A7X1F5N0</accession>
<dbReference type="EMBL" id="JACLAU010000003">
    <property type="protein sequence ID" value="MBC2650852.1"/>
    <property type="molecule type" value="Genomic_DNA"/>
</dbReference>
<dbReference type="PRINTS" id="PR00081">
    <property type="entry name" value="GDHRDH"/>
</dbReference>
<dbReference type="CDD" id="cd05325">
    <property type="entry name" value="carb_red_sniffer_like_SDR_c"/>
    <property type="match status" value="1"/>
</dbReference>
<dbReference type="Proteomes" id="UP000520156">
    <property type="component" value="Unassembled WGS sequence"/>
</dbReference>
<evidence type="ECO:0000313" key="1">
    <source>
        <dbReference type="EMBL" id="MBC2650852.1"/>
    </source>
</evidence>
<dbReference type="GO" id="GO:0005737">
    <property type="term" value="C:cytoplasm"/>
    <property type="evidence" value="ECO:0007669"/>
    <property type="project" value="TreeGrafter"/>
</dbReference>
<comment type="caution">
    <text evidence="1">The sequence shown here is derived from an EMBL/GenBank/DDBJ whole genome shotgun (WGS) entry which is preliminary data.</text>
</comment>
<name>A0A7X1F5N0_9SPHN</name>
<protein>
    <submittedName>
        <fullName evidence="1">SDR family NAD(P)-dependent oxidoreductase</fullName>
    </submittedName>
</protein>
<proteinExistence type="predicted"/>
<dbReference type="Gene3D" id="3.40.50.720">
    <property type="entry name" value="NAD(P)-binding Rossmann-like Domain"/>
    <property type="match status" value="1"/>
</dbReference>
<dbReference type="SUPFAM" id="SSF51735">
    <property type="entry name" value="NAD(P)-binding Rossmann-fold domains"/>
    <property type="match status" value="1"/>
</dbReference>
<dbReference type="InterPro" id="IPR002347">
    <property type="entry name" value="SDR_fam"/>
</dbReference>